<comment type="subcellular location">
    <subcellularLocation>
        <location evidence="1">Secreted</location>
    </subcellularLocation>
</comment>
<dbReference type="InterPro" id="IPR036058">
    <property type="entry name" value="Kazal_dom_sf"/>
</dbReference>
<dbReference type="InterPro" id="IPR002350">
    <property type="entry name" value="Kazal_dom"/>
</dbReference>
<evidence type="ECO:0000256" key="4">
    <source>
        <dbReference type="SAM" id="MobiDB-lite"/>
    </source>
</evidence>
<dbReference type="Pfam" id="PF00050">
    <property type="entry name" value="Kazal_1"/>
    <property type="match status" value="5"/>
</dbReference>
<feature type="domain" description="Kazal-like" evidence="5">
    <location>
        <begin position="648"/>
        <end position="697"/>
    </location>
</feature>
<feature type="compositionally biased region" description="Polar residues" evidence="4">
    <location>
        <begin position="317"/>
        <end position="336"/>
    </location>
</feature>
<feature type="domain" description="Kazal-like" evidence="5">
    <location>
        <begin position="13"/>
        <end position="52"/>
    </location>
</feature>
<keyword evidence="3" id="KW-1015">Disulfide bond</keyword>
<name>A0ABM1F7Y3_PRICU</name>
<evidence type="ECO:0000256" key="2">
    <source>
        <dbReference type="ARBA" id="ARBA00022525"/>
    </source>
</evidence>
<feature type="compositionally biased region" description="Polar residues" evidence="4">
    <location>
        <begin position="145"/>
        <end position="162"/>
    </location>
</feature>
<dbReference type="RefSeq" id="XP_014680554.1">
    <property type="nucleotide sequence ID" value="XM_014825068.1"/>
</dbReference>
<keyword evidence="6" id="KW-1185">Reference proteome</keyword>
<feature type="domain" description="Kazal-like" evidence="5">
    <location>
        <begin position="553"/>
        <end position="589"/>
    </location>
</feature>
<organism evidence="6 7">
    <name type="scientific">Priapulus caudatus</name>
    <name type="common">Priapulid worm</name>
    <dbReference type="NCBI Taxonomy" id="37621"/>
    <lineage>
        <taxon>Eukaryota</taxon>
        <taxon>Metazoa</taxon>
        <taxon>Ecdysozoa</taxon>
        <taxon>Scalidophora</taxon>
        <taxon>Priapulida</taxon>
        <taxon>Priapulimorpha</taxon>
        <taxon>Priapulimorphida</taxon>
        <taxon>Priapulidae</taxon>
        <taxon>Priapulus</taxon>
    </lineage>
</organism>
<feature type="domain" description="Kazal-like" evidence="5">
    <location>
        <begin position="735"/>
        <end position="785"/>
    </location>
</feature>
<evidence type="ECO:0000313" key="6">
    <source>
        <dbReference type="Proteomes" id="UP000695022"/>
    </source>
</evidence>
<feature type="domain" description="Kazal-like" evidence="5">
    <location>
        <begin position="698"/>
        <end position="730"/>
    </location>
</feature>
<evidence type="ECO:0000259" key="5">
    <source>
        <dbReference type="PROSITE" id="PS51465"/>
    </source>
</evidence>
<dbReference type="PANTHER" id="PTHR21179">
    <property type="entry name" value="SERINE-TYPE ENDOPEPTIDASE INHIBITOR"/>
    <property type="match status" value="1"/>
</dbReference>
<feature type="domain" description="Kazal-like" evidence="5">
    <location>
        <begin position="786"/>
        <end position="831"/>
    </location>
</feature>
<keyword evidence="2" id="KW-0964">Secreted</keyword>
<proteinExistence type="predicted"/>
<reference evidence="7" key="1">
    <citation type="submission" date="2025-08" db="UniProtKB">
        <authorList>
            <consortium name="RefSeq"/>
        </authorList>
    </citation>
    <scope>IDENTIFICATION</scope>
</reference>
<dbReference type="GeneID" id="106820557"/>
<feature type="compositionally biased region" description="Polar residues" evidence="4">
    <location>
        <begin position="265"/>
        <end position="282"/>
    </location>
</feature>
<accession>A0ABM1F7Y3</accession>
<feature type="domain" description="Kazal-like" evidence="5">
    <location>
        <begin position="499"/>
        <end position="548"/>
    </location>
</feature>
<dbReference type="SUPFAM" id="SSF100895">
    <property type="entry name" value="Kazal-type serine protease inhibitors"/>
    <property type="match status" value="10"/>
</dbReference>
<protein>
    <submittedName>
        <fullName evidence="7">Uncharacterized protein LOC106820557</fullName>
    </submittedName>
</protein>
<evidence type="ECO:0000256" key="1">
    <source>
        <dbReference type="ARBA" id="ARBA00004613"/>
    </source>
</evidence>
<feature type="region of interest" description="Disordered" evidence="4">
    <location>
        <begin position="258"/>
        <end position="342"/>
    </location>
</feature>
<sequence>MAEDWKIDAGLTVYYHAECEQDCLKRCGDLSEPVCGTNEITYQNECYLDCATRALCGKSEPVYQAIWAKNTDFDEVLISPVMVQDHMPDQVLNALEKVLSHAGPGKPPHRLSEAEQLCLLNTAESPSSSLQDMSPNRYSETCFTKENGMANTGNTEQTQRAGSPSRPEGIDLTPEGWECSAPLASPEQLSDTSSINSDTDSRRYNREYGHPSDTCSKLSPIAQSPARRSPQGYCFYEQYQLAGHVDEFPNHYLPQFKSEQERPLASSTPIRSTITTKATVESQPKKPPRLKAAPRAKTSAAPPVPATRPPPPAETTKVTFRTNSSESLSDTANDTSGDPLITRRADGSVCIRIEDGLPAATAPAASSPRQQQTPDLSLQLRCRSEDVLTGGGGGDAKYYSPTYPTYSNQTEYGEHNYHYHRGHGYHHGHSPYASPLDHSESDTFLSKLTAARGGGATCMQRSREAETITELGDDASPYDSGGATVSEDDLQLKHFSACTKEDCEQRCADDGGSTPLCGSDGKVYKNRCYFRCAQDSDKSLTRELRCTSARRSNPALPPCACPNDNRPVCGTDGRTYDNECLINCAQRQDGTLHVAYAGVCKEPCECSRDYNPVCGANGKTYTNDCTFRCARDEDNELQMNHIGRCSSFFLCLCFSRANSVCGSDGVTYVNTCKLNCAAQTNPDKNGLTMVHTGECPGSCVCGTQQTDRICGNDGTTYRNRCELECAAGNNPGLRVMQTGVCPCDCDNESSPVCGRDGITYNNQCEFECAKRLNTRLRLLRNGPCPCICAGDQNPVCGSDNVSYNNLCELECKINDGSVAGLQMLYEGPCHQDVCDCSNRARHLVCGNDRQTYVNQCELSCAALLMPGLRRASVGPCIEDTVDSRCNVDCSEAFVPVCGSDGKTYNSRCHLACKAEHSPADAGLDRLLSRRV</sequence>
<feature type="compositionally biased region" description="Basic and acidic residues" evidence="4">
    <location>
        <begin position="199"/>
        <end position="210"/>
    </location>
</feature>
<dbReference type="Proteomes" id="UP000695022">
    <property type="component" value="Unplaced"/>
</dbReference>
<evidence type="ECO:0000256" key="3">
    <source>
        <dbReference type="ARBA" id="ARBA00023157"/>
    </source>
</evidence>
<dbReference type="PROSITE" id="PS51465">
    <property type="entry name" value="KAZAL_2"/>
    <property type="match status" value="10"/>
</dbReference>
<evidence type="ECO:0000313" key="7">
    <source>
        <dbReference type="RefSeq" id="XP_014680554.1"/>
    </source>
</evidence>
<feature type="region of interest" description="Disordered" evidence="4">
    <location>
        <begin position="145"/>
        <end position="228"/>
    </location>
</feature>
<feature type="domain" description="Kazal-like" evidence="5">
    <location>
        <begin position="832"/>
        <end position="878"/>
    </location>
</feature>
<dbReference type="CDD" id="cd00104">
    <property type="entry name" value="KAZAL_FS"/>
    <property type="match status" value="7"/>
</dbReference>
<feature type="compositionally biased region" description="Pro residues" evidence="4">
    <location>
        <begin position="302"/>
        <end position="313"/>
    </location>
</feature>
<dbReference type="InterPro" id="IPR039932">
    <property type="entry name" value="Spink4-like"/>
</dbReference>
<gene>
    <name evidence="7" type="primary">LOC106820557</name>
</gene>
<feature type="domain" description="Kazal-like" evidence="5">
    <location>
        <begin position="594"/>
        <end position="647"/>
    </location>
</feature>
<dbReference type="Gene3D" id="3.30.60.30">
    <property type="match status" value="10"/>
</dbReference>
<feature type="domain" description="Kazal-like" evidence="5">
    <location>
        <begin position="879"/>
        <end position="914"/>
    </location>
</feature>
<dbReference type="Pfam" id="PF07648">
    <property type="entry name" value="Kazal_2"/>
    <property type="match status" value="4"/>
</dbReference>
<dbReference type="PANTHER" id="PTHR21179:SF0">
    <property type="entry name" value="SERINE PROTEASE INHIBITOR KAZAL-TYPE 4"/>
    <property type="match status" value="1"/>
</dbReference>
<dbReference type="SMART" id="SM00280">
    <property type="entry name" value="KAZAL"/>
    <property type="match status" value="10"/>
</dbReference>
<dbReference type="PROSITE" id="PS00282">
    <property type="entry name" value="KAZAL_1"/>
    <property type="match status" value="6"/>
</dbReference>